<reference evidence="1 2" key="1">
    <citation type="submission" date="2020-08" db="EMBL/GenBank/DDBJ databases">
        <title>Sequencing the genomes of 1000 actinobacteria strains.</title>
        <authorList>
            <person name="Klenk H.-P."/>
        </authorList>
    </citation>
    <scope>NUCLEOTIDE SEQUENCE [LARGE SCALE GENOMIC DNA]</scope>
    <source>
        <strain evidence="1 2">DSM 45784</strain>
    </source>
</reference>
<gene>
    <name evidence="1" type="ORF">BJ982_003060</name>
</gene>
<proteinExistence type="predicted"/>
<name>A0A7W7GC04_9ACTN</name>
<organism evidence="1 2">
    <name type="scientific">Sphaerisporangium siamense</name>
    <dbReference type="NCBI Taxonomy" id="795645"/>
    <lineage>
        <taxon>Bacteria</taxon>
        <taxon>Bacillati</taxon>
        <taxon>Actinomycetota</taxon>
        <taxon>Actinomycetes</taxon>
        <taxon>Streptosporangiales</taxon>
        <taxon>Streptosporangiaceae</taxon>
        <taxon>Sphaerisporangium</taxon>
    </lineage>
</organism>
<dbReference type="Proteomes" id="UP000542210">
    <property type="component" value="Unassembled WGS sequence"/>
</dbReference>
<dbReference type="AlphaFoldDB" id="A0A7W7GC04"/>
<sequence>MWWTEDSVRYGWIRGNRMHTHLYGLVIWA</sequence>
<evidence type="ECO:0000313" key="2">
    <source>
        <dbReference type="Proteomes" id="UP000542210"/>
    </source>
</evidence>
<protein>
    <submittedName>
        <fullName evidence="1">Uncharacterized protein</fullName>
    </submittedName>
</protein>
<accession>A0A7W7GC04</accession>
<dbReference type="EMBL" id="JACHND010000001">
    <property type="protein sequence ID" value="MBB4701516.1"/>
    <property type="molecule type" value="Genomic_DNA"/>
</dbReference>
<comment type="caution">
    <text evidence="1">The sequence shown here is derived from an EMBL/GenBank/DDBJ whole genome shotgun (WGS) entry which is preliminary data.</text>
</comment>
<keyword evidence="2" id="KW-1185">Reference proteome</keyword>
<evidence type="ECO:0000313" key="1">
    <source>
        <dbReference type="EMBL" id="MBB4701516.1"/>
    </source>
</evidence>